<keyword evidence="1" id="KW-1133">Transmembrane helix</keyword>
<dbReference type="GO" id="GO:0016780">
    <property type="term" value="F:phosphotransferase activity, for other substituted phosphate groups"/>
    <property type="evidence" value="ECO:0007669"/>
    <property type="project" value="InterPro"/>
</dbReference>
<organism evidence="2 3">
    <name type="scientific">Candidatus Phocaeicola faecigallinarum</name>
    <dbReference type="NCBI Taxonomy" id="2838732"/>
    <lineage>
        <taxon>Bacteria</taxon>
        <taxon>Pseudomonadati</taxon>
        <taxon>Bacteroidota</taxon>
        <taxon>Bacteroidia</taxon>
        <taxon>Bacteroidales</taxon>
        <taxon>Bacteroidaceae</taxon>
        <taxon>Phocaeicola</taxon>
    </lineage>
</organism>
<keyword evidence="1" id="KW-0812">Transmembrane</keyword>
<name>A0A948TC17_9BACT</name>
<evidence type="ECO:0000313" key="2">
    <source>
        <dbReference type="EMBL" id="MBU3838388.1"/>
    </source>
</evidence>
<dbReference type="AlphaFoldDB" id="A0A948TC17"/>
<feature type="transmembrane region" description="Helical" evidence="1">
    <location>
        <begin position="48"/>
        <end position="65"/>
    </location>
</feature>
<sequence>MDFASFKRDIKSTLKSEDTEGFFEIYVTRSFGYLWALFFKALGIHPNVVTIISIVLGMLAGYMFYFDDLKHGLLGIFLLIWANWYDCADGQLARMTGKKSLLGRVLDGFAGDLWFFSIYFFICLRLTDTWGIYIWLLAAFSGLICHSKQCALADYYRNIHMFFQKGNSNSEFDKSSRQIKKMKSLNWKSDWFEKLYLLFYIKYTKSQESLSPSLQKLLRGVERKWLERGEDIPSDFREEYRKNSKPLMKYTNILTFDTRAFVLFVSILVKEPWLFFIFEVTVLNIIFFYMRGRHESFCMKMYKEYSLDVNI</sequence>
<dbReference type="Proteomes" id="UP000783796">
    <property type="component" value="Unassembled WGS sequence"/>
</dbReference>
<feature type="transmembrane region" description="Helical" evidence="1">
    <location>
        <begin position="273"/>
        <end position="290"/>
    </location>
</feature>
<evidence type="ECO:0000313" key="3">
    <source>
        <dbReference type="Proteomes" id="UP000783796"/>
    </source>
</evidence>
<dbReference type="GO" id="GO:0008654">
    <property type="term" value="P:phospholipid biosynthetic process"/>
    <property type="evidence" value="ECO:0007669"/>
    <property type="project" value="InterPro"/>
</dbReference>
<protein>
    <submittedName>
        <fullName evidence="2">CDP-alcohol phosphatidyltransferase family protein</fullName>
    </submittedName>
</protein>
<accession>A0A948TC17</accession>
<gene>
    <name evidence="2" type="ORF">H9777_08785</name>
</gene>
<dbReference type="EMBL" id="JAHLFW010000074">
    <property type="protein sequence ID" value="MBU3838388.1"/>
    <property type="molecule type" value="Genomic_DNA"/>
</dbReference>
<dbReference type="Pfam" id="PF01066">
    <property type="entry name" value="CDP-OH_P_transf"/>
    <property type="match status" value="1"/>
</dbReference>
<keyword evidence="1" id="KW-0472">Membrane</keyword>
<evidence type="ECO:0000256" key="1">
    <source>
        <dbReference type="SAM" id="Phobius"/>
    </source>
</evidence>
<feature type="transmembrane region" description="Helical" evidence="1">
    <location>
        <begin position="247"/>
        <end position="267"/>
    </location>
</feature>
<reference evidence="2" key="1">
    <citation type="journal article" date="2021" name="PeerJ">
        <title>Extensive microbial diversity within the chicken gut microbiome revealed by metagenomics and culture.</title>
        <authorList>
            <person name="Gilroy R."/>
            <person name="Ravi A."/>
            <person name="Getino M."/>
            <person name="Pursley I."/>
            <person name="Horton D.L."/>
            <person name="Alikhan N.F."/>
            <person name="Baker D."/>
            <person name="Gharbi K."/>
            <person name="Hall N."/>
            <person name="Watson M."/>
            <person name="Adriaenssens E.M."/>
            <person name="Foster-Nyarko E."/>
            <person name="Jarju S."/>
            <person name="Secka A."/>
            <person name="Antonio M."/>
            <person name="Oren A."/>
            <person name="Chaudhuri R.R."/>
            <person name="La Ragione R."/>
            <person name="Hildebrand F."/>
            <person name="Pallen M.J."/>
        </authorList>
    </citation>
    <scope>NUCLEOTIDE SEQUENCE</scope>
    <source>
        <strain evidence="2">G4-2901</strain>
    </source>
</reference>
<feature type="transmembrane region" description="Helical" evidence="1">
    <location>
        <begin position="109"/>
        <end position="127"/>
    </location>
</feature>
<dbReference type="GO" id="GO:0016020">
    <property type="term" value="C:membrane"/>
    <property type="evidence" value="ECO:0007669"/>
    <property type="project" value="InterPro"/>
</dbReference>
<dbReference type="InterPro" id="IPR043130">
    <property type="entry name" value="CDP-OH_PTrfase_TM_dom"/>
</dbReference>
<feature type="transmembrane region" description="Helical" evidence="1">
    <location>
        <begin position="71"/>
        <end position="88"/>
    </location>
</feature>
<proteinExistence type="predicted"/>
<dbReference type="Gene3D" id="1.20.120.1760">
    <property type="match status" value="1"/>
</dbReference>
<reference evidence="2" key="2">
    <citation type="submission" date="2021-04" db="EMBL/GenBank/DDBJ databases">
        <authorList>
            <person name="Gilroy R."/>
        </authorList>
    </citation>
    <scope>NUCLEOTIDE SEQUENCE</scope>
    <source>
        <strain evidence="2">G4-2901</strain>
    </source>
</reference>
<dbReference type="InterPro" id="IPR000462">
    <property type="entry name" value="CDP-OH_P_trans"/>
</dbReference>
<comment type="caution">
    <text evidence="2">The sequence shown here is derived from an EMBL/GenBank/DDBJ whole genome shotgun (WGS) entry which is preliminary data.</text>
</comment>